<reference evidence="2" key="1">
    <citation type="submission" date="2013-12" db="EMBL/GenBank/DDBJ databases">
        <authorList>
            <person name="Omoto C.K."/>
            <person name="Sibley D."/>
            <person name="Venepally P."/>
            <person name="Hadjithomas M."/>
            <person name="Karamycheva S."/>
            <person name="Brunk B."/>
            <person name="Roos D."/>
            <person name="Caler E."/>
            <person name="Lorenzi H."/>
        </authorList>
    </citation>
    <scope>NUCLEOTIDE SEQUENCE</scope>
</reference>
<dbReference type="VEuPathDB" id="CryptoDB:GNI_011360"/>
<dbReference type="PROSITE" id="PS50969">
    <property type="entry name" value="FCP1"/>
    <property type="match status" value="1"/>
</dbReference>
<evidence type="ECO:0000313" key="2">
    <source>
        <dbReference type="EMBL" id="EZG85829.1"/>
    </source>
</evidence>
<dbReference type="PANTHER" id="PTHR48493:SF1">
    <property type="entry name" value="UBIQUITIN-LIKE DOMAIN-CONTAINING CTD PHOSPHATASE 1"/>
    <property type="match status" value="1"/>
</dbReference>
<dbReference type="Proteomes" id="UP000019763">
    <property type="component" value="Unassembled WGS sequence"/>
</dbReference>
<organism evidence="2 3">
    <name type="scientific">Gregarina niphandrodes</name>
    <name type="common">Septate eugregarine</name>
    <dbReference type="NCBI Taxonomy" id="110365"/>
    <lineage>
        <taxon>Eukaryota</taxon>
        <taxon>Sar</taxon>
        <taxon>Alveolata</taxon>
        <taxon>Apicomplexa</taxon>
        <taxon>Conoidasida</taxon>
        <taxon>Gregarinasina</taxon>
        <taxon>Eugregarinorida</taxon>
        <taxon>Gregarinidae</taxon>
        <taxon>Gregarina</taxon>
    </lineage>
</organism>
<dbReference type="SUPFAM" id="SSF56784">
    <property type="entry name" value="HAD-like"/>
    <property type="match status" value="1"/>
</dbReference>
<gene>
    <name evidence="2" type="ORF">GNI_011360</name>
</gene>
<dbReference type="AlphaFoldDB" id="A0A023BCS0"/>
<dbReference type="InterPro" id="IPR004274">
    <property type="entry name" value="FCP1_dom"/>
</dbReference>
<sequence length="260" mass="30285">MTGDAFIVLGTPSEEQLQCDNHDHRSCYGYNSKACQERAADYWRSSNVMKVFNSRLKRLRLQWMRTPQPGKKLLVLDIDHTIYDCTNMLKESLHDSCRIRPHLSTMFSSLKEYYDYCLWSQTAWQWIETKCSLIGIYESCQSYPLFILDRSNMFSVGKSSNDQAVEPAAGEIVEVVRRNVKCLRLIWDSCPELYSEKNTLHIDDLHKNFGLNPKNGILVSPYRKANYDTDTELLKLTQYLLRVAKLDDVTTMDHSTWKNT</sequence>
<dbReference type="OrthoDB" id="1711508at2759"/>
<name>A0A023BCS0_GRENI</name>
<dbReference type="eggNOG" id="KOG1605">
    <property type="taxonomic scope" value="Eukaryota"/>
</dbReference>
<feature type="domain" description="FCP1 homology" evidence="1">
    <location>
        <begin position="67"/>
        <end position="243"/>
    </location>
</feature>
<proteinExistence type="predicted"/>
<accession>A0A023BCS0</accession>
<dbReference type="GO" id="GO:0004722">
    <property type="term" value="F:protein serine/threonine phosphatase activity"/>
    <property type="evidence" value="ECO:0007669"/>
    <property type="project" value="TreeGrafter"/>
</dbReference>
<dbReference type="Gene3D" id="3.40.50.1000">
    <property type="entry name" value="HAD superfamily/HAD-like"/>
    <property type="match status" value="1"/>
</dbReference>
<evidence type="ECO:0000313" key="3">
    <source>
        <dbReference type="Proteomes" id="UP000019763"/>
    </source>
</evidence>
<dbReference type="InterPro" id="IPR036412">
    <property type="entry name" value="HAD-like_sf"/>
</dbReference>
<dbReference type="InterPro" id="IPR051658">
    <property type="entry name" value="UBLCP1"/>
</dbReference>
<dbReference type="Pfam" id="PF03031">
    <property type="entry name" value="NIF"/>
    <property type="match status" value="1"/>
</dbReference>
<evidence type="ECO:0000259" key="1">
    <source>
        <dbReference type="PROSITE" id="PS50969"/>
    </source>
</evidence>
<keyword evidence="3" id="KW-1185">Reference proteome</keyword>
<dbReference type="GO" id="GO:0090364">
    <property type="term" value="P:regulation of proteasome assembly"/>
    <property type="evidence" value="ECO:0007669"/>
    <property type="project" value="InterPro"/>
</dbReference>
<dbReference type="EMBL" id="AFNH02000085">
    <property type="protein sequence ID" value="EZG85829.1"/>
    <property type="molecule type" value="Genomic_DNA"/>
</dbReference>
<dbReference type="RefSeq" id="XP_011128806.1">
    <property type="nucleotide sequence ID" value="XM_011130504.1"/>
</dbReference>
<protein>
    <submittedName>
        <fullName evidence="2">Ubiquitin-like domain CTD phosphatase 1</fullName>
    </submittedName>
</protein>
<dbReference type="InterPro" id="IPR023214">
    <property type="entry name" value="HAD_sf"/>
</dbReference>
<dbReference type="GeneID" id="22910669"/>
<dbReference type="GO" id="GO:0005634">
    <property type="term" value="C:nucleus"/>
    <property type="evidence" value="ECO:0007669"/>
    <property type="project" value="TreeGrafter"/>
</dbReference>
<dbReference type="PANTHER" id="PTHR48493">
    <property type="entry name" value="UBIQUITIN-LIKE DOMAIN-CONTAINING CTD PHOSPHATASE 1"/>
    <property type="match status" value="1"/>
</dbReference>
<comment type="caution">
    <text evidence="2">The sequence shown here is derived from an EMBL/GenBank/DDBJ whole genome shotgun (WGS) entry which is preliminary data.</text>
</comment>
<dbReference type="SMART" id="SM00577">
    <property type="entry name" value="CPDc"/>
    <property type="match status" value="1"/>
</dbReference>